<reference evidence="3 4" key="1">
    <citation type="submission" date="2014-04" db="EMBL/GenBank/DDBJ databases">
        <authorList>
            <consortium name="DOE Joint Genome Institute"/>
            <person name="Kuo A."/>
            <person name="Tarkka M."/>
            <person name="Buscot F."/>
            <person name="Kohler A."/>
            <person name="Nagy L.G."/>
            <person name="Floudas D."/>
            <person name="Copeland A."/>
            <person name="Barry K.W."/>
            <person name="Cichocki N."/>
            <person name="Veneault-Fourrey C."/>
            <person name="LaButti K."/>
            <person name="Lindquist E.A."/>
            <person name="Lipzen A."/>
            <person name="Lundell T."/>
            <person name="Morin E."/>
            <person name="Murat C."/>
            <person name="Sun H."/>
            <person name="Tunlid A."/>
            <person name="Henrissat B."/>
            <person name="Grigoriev I.V."/>
            <person name="Hibbett D.S."/>
            <person name="Martin F."/>
            <person name="Nordberg H.P."/>
            <person name="Cantor M.N."/>
            <person name="Hua S.X."/>
        </authorList>
    </citation>
    <scope>NUCLEOTIDE SEQUENCE [LARGE SCALE GENOMIC DNA]</scope>
    <source>
        <strain evidence="3 4">F 1598</strain>
    </source>
</reference>
<dbReference type="InterPro" id="IPR025986">
    <property type="entry name" value="RPAP3-like_C"/>
</dbReference>
<name>A0A0C3F155_PILCF</name>
<dbReference type="STRING" id="765440.A0A0C3F155"/>
<keyword evidence="4" id="KW-1185">Reference proteome</keyword>
<dbReference type="OrthoDB" id="629492at2759"/>
<evidence type="ECO:0000256" key="1">
    <source>
        <dbReference type="SAM" id="MobiDB-lite"/>
    </source>
</evidence>
<proteinExistence type="predicted"/>
<evidence type="ECO:0000259" key="2">
    <source>
        <dbReference type="Pfam" id="PF13877"/>
    </source>
</evidence>
<feature type="compositionally biased region" description="Low complexity" evidence="1">
    <location>
        <begin position="15"/>
        <end position="28"/>
    </location>
</feature>
<feature type="region of interest" description="Disordered" evidence="1">
    <location>
        <begin position="1"/>
        <end position="123"/>
    </location>
</feature>
<dbReference type="PANTHER" id="PTHR47329:SF1">
    <property type="entry name" value="OS05G0129900 PROTEIN"/>
    <property type="match status" value="1"/>
</dbReference>
<dbReference type="AlphaFoldDB" id="A0A0C3F155"/>
<evidence type="ECO:0000313" key="3">
    <source>
        <dbReference type="EMBL" id="KIM78520.1"/>
    </source>
</evidence>
<dbReference type="Proteomes" id="UP000054166">
    <property type="component" value="Unassembled WGS sequence"/>
</dbReference>
<dbReference type="EMBL" id="KN833016">
    <property type="protein sequence ID" value="KIM78520.1"/>
    <property type="molecule type" value="Genomic_DNA"/>
</dbReference>
<protein>
    <recommendedName>
        <fullName evidence="2">RNA-polymerase II-associated protein 3-like C-terminal domain-containing protein</fullName>
    </recommendedName>
</protein>
<sequence>MSSQQPENDFMKPVSSRSLTSASTSTAAKQNSESRTRDNNSSLTPLTSSPKPSTFMDAKQARESSKPSRAGGGIFRPSGDHTIFDKGEKQSSADRAATKPSSPPAAAMNGTSQKTNSSSSIKPPMTLFNFTRSWESLDLAEDKWRLISQIPPTSLPAFFQTSLDPSLLVSILDTFLAVLHNITDPEDDNRARMRQYMAMFSKVPRFSTVVLLMSKKEKEKAKEVWDKMGVRNGGAAWGMS</sequence>
<dbReference type="PANTHER" id="PTHR47329">
    <property type="entry name" value="OS05G0129900 PROTEIN"/>
    <property type="match status" value="1"/>
</dbReference>
<feature type="domain" description="RNA-polymerase II-associated protein 3-like C-terminal" evidence="2">
    <location>
        <begin position="123"/>
        <end position="218"/>
    </location>
</feature>
<organism evidence="3 4">
    <name type="scientific">Piloderma croceum (strain F 1598)</name>
    <dbReference type="NCBI Taxonomy" id="765440"/>
    <lineage>
        <taxon>Eukaryota</taxon>
        <taxon>Fungi</taxon>
        <taxon>Dikarya</taxon>
        <taxon>Basidiomycota</taxon>
        <taxon>Agaricomycotina</taxon>
        <taxon>Agaricomycetes</taxon>
        <taxon>Agaricomycetidae</taxon>
        <taxon>Atheliales</taxon>
        <taxon>Atheliaceae</taxon>
        <taxon>Piloderma</taxon>
    </lineage>
</organism>
<dbReference type="HOGENOM" id="CLU_1156778_0_0_1"/>
<reference evidence="4" key="2">
    <citation type="submission" date="2015-01" db="EMBL/GenBank/DDBJ databases">
        <title>Evolutionary Origins and Diversification of the Mycorrhizal Mutualists.</title>
        <authorList>
            <consortium name="DOE Joint Genome Institute"/>
            <consortium name="Mycorrhizal Genomics Consortium"/>
            <person name="Kohler A."/>
            <person name="Kuo A."/>
            <person name="Nagy L.G."/>
            <person name="Floudas D."/>
            <person name="Copeland A."/>
            <person name="Barry K.W."/>
            <person name="Cichocki N."/>
            <person name="Veneault-Fourrey C."/>
            <person name="LaButti K."/>
            <person name="Lindquist E.A."/>
            <person name="Lipzen A."/>
            <person name="Lundell T."/>
            <person name="Morin E."/>
            <person name="Murat C."/>
            <person name="Riley R."/>
            <person name="Ohm R."/>
            <person name="Sun H."/>
            <person name="Tunlid A."/>
            <person name="Henrissat B."/>
            <person name="Grigoriev I.V."/>
            <person name="Hibbett D.S."/>
            <person name="Martin F."/>
        </authorList>
    </citation>
    <scope>NUCLEOTIDE SEQUENCE [LARGE SCALE GENOMIC DNA]</scope>
    <source>
        <strain evidence="4">F 1598</strain>
    </source>
</reference>
<dbReference type="InParanoid" id="A0A0C3F155"/>
<feature type="compositionally biased region" description="Basic and acidic residues" evidence="1">
    <location>
        <begin position="78"/>
        <end position="92"/>
    </location>
</feature>
<accession>A0A0C3F155</accession>
<gene>
    <name evidence="3" type="ORF">PILCRDRAFT_591682</name>
</gene>
<dbReference type="Pfam" id="PF13877">
    <property type="entry name" value="RPAP3_C"/>
    <property type="match status" value="1"/>
</dbReference>
<feature type="compositionally biased region" description="Polar residues" evidence="1">
    <location>
        <begin position="109"/>
        <end position="121"/>
    </location>
</feature>
<feature type="compositionally biased region" description="Low complexity" evidence="1">
    <location>
        <begin position="41"/>
        <end position="54"/>
    </location>
</feature>
<evidence type="ECO:0000313" key="4">
    <source>
        <dbReference type="Proteomes" id="UP000054166"/>
    </source>
</evidence>